<sequence>MSLKLFFSGTLLFPMLKKGGFCTQNKIKLLSSLTFFIGIWKLIV</sequence>
<protein>
    <submittedName>
        <fullName evidence="1">Uncharacterized protein</fullName>
    </submittedName>
</protein>
<proteinExistence type="predicted"/>
<accession>A0A828Z496</accession>
<evidence type="ECO:0000313" key="2">
    <source>
        <dbReference type="Proteomes" id="UP000001338"/>
    </source>
</evidence>
<comment type="caution">
    <text evidence="1">The sequence shown here is derived from an EMBL/GenBank/DDBJ whole genome shotgun (WGS) entry which is preliminary data.</text>
</comment>
<dbReference type="AlphaFoldDB" id="A0A828Z496"/>
<gene>
    <name evidence="1" type="ORF">LEP1GSC036_0272</name>
</gene>
<evidence type="ECO:0000313" key="1">
    <source>
        <dbReference type="EMBL" id="EKR65142.1"/>
    </source>
</evidence>
<reference evidence="1 2" key="1">
    <citation type="submission" date="2012-10" db="EMBL/GenBank/DDBJ databases">
        <authorList>
            <person name="Harkins D.M."/>
            <person name="Durkin A.S."/>
            <person name="Brinkac L.M."/>
            <person name="Haft D.H."/>
            <person name="Selengut J.D."/>
            <person name="Sanka R."/>
            <person name="DePew J."/>
            <person name="Purushe J."/>
            <person name="Whelen A.C."/>
            <person name="Vinetz J.M."/>
            <person name="Sutton G.G."/>
            <person name="Nierman W.C."/>
            <person name="Fouts D.E."/>
        </authorList>
    </citation>
    <scope>NUCLEOTIDE SEQUENCE [LARGE SCALE GENOMIC DNA]</scope>
    <source>
        <strain evidence="1 2">2006001853</strain>
    </source>
</reference>
<dbReference type="EMBL" id="AFLV02000023">
    <property type="protein sequence ID" value="EKR65142.1"/>
    <property type="molecule type" value="Genomic_DNA"/>
</dbReference>
<dbReference type="Proteomes" id="UP000001338">
    <property type="component" value="Unassembled WGS sequence"/>
</dbReference>
<organism evidence="1 2">
    <name type="scientific">Leptospira weilii str. 2006001853</name>
    <dbReference type="NCBI Taxonomy" id="1001589"/>
    <lineage>
        <taxon>Bacteria</taxon>
        <taxon>Pseudomonadati</taxon>
        <taxon>Spirochaetota</taxon>
        <taxon>Spirochaetia</taxon>
        <taxon>Leptospirales</taxon>
        <taxon>Leptospiraceae</taxon>
        <taxon>Leptospira</taxon>
    </lineage>
</organism>
<name>A0A828Z496_9LEPT</name>